<dbReference type="PANTHER" id="PTHR34512">
    <property type="entry name" value="CELL SURFACE PROTEIN"/>
    <property type="match status" value="1"/>
</dbReference>
<dbReference type="InterPro" id="IPR015943">
    <property type="entry name" value="WD40/YVTN_repeat-like_dom_sf"/>
</dbReference>
<evidence type="ECO:0000313" key="3">
    <source>
        <dbReference type="Proteomes" id="UP000067626"/>
    </source>
</evidence>
<dbReference type="SMART" id="SM00564">
    <property type="entry name" value="PQQ"/>
    <property type="match status" value="6"/>
</dbReference>
<accession>A0A0K1EHV5</accession>
<dbReference type="PANTHER" id="PTHR34512:SF30">
    <property type="entry name" value="OUTER MEMBRANE PROTEIN ASSEMBLY FACTOR BAMB"/>
    <property type="match status" value="1"/>
</dbReference>
<name>A0A0K1EHV5_CHOCO</name>
<evidence type="ECO:0000313" key="2">
    <source>
        <dbReference type="EMBL" id="AKT40439.1"/>
    </source>
</evidence>
<dbReference type="Proteomes" id="UP000067626">
    <property type="component" value="Chromosome"/>
</dbReference>
<dbReference type="STRING" id="52.CMC5_045920"/>
<evidence type="ECO:0000259" key="1">
    <source>
        <dbReference type="Pfam" id="PF13360"/>
    </source>
</evidence>
<dbReference type="PROSITE" id="PS51257">
    <property type="entry name" value="PROKAR_LIPOPROTEIN"/>
    <property type="match status" value="1"/>
</dbReference>
<dbReference type="InterPro" id="IPR002372">
    <property type="entry name" value="PQQ_rpt_dom"/>
</dbReference>
<organism evidence="2 3">
    <name type="scientific">Chondromyces crocatus</name>
    <dbReference type="NCBI Taxonomy" id="52"/>
    <lineage>
        <taxon>Bacteria</taxon>
        <taxon>Pseudomonadati</taxon>
        <taxon>Myxococcota</taxon>
        <taxon>Polyangia</taxon>
        <taxon>Polyangiales</taxon>
        <taxon>Polyangiaceae</taxon>
        <taxon>Chondromyces</taxon>
    </lineage>
</organism>
<dbReference type="InterPro" id="IPR011047">
    <property type="entry name" value="Quinoprotein_ADH-like_sf"/>
</dbReference>
<proteinExistence type="predicted"/>
<feature type="domain" description="Pyrrolo-quinoline quinone repeat" evidence="1">
    <location>
        <begin position="91"/>
        <end position="301"/>
    </location>
</feature>
<sequence length="433" mass="45970">MSKRTAALGSLVVAALGSLLVTVASGCGSIGTLGAPEAPLWLHHPGSALSIQMRKEITAESRKVGEVYERGQPAIDVAHRRVFVGSSDWGLYAVRADTGDVIWRFETMGPVQCEPLYDPVSDSVFFGSNDGALYKVRATDGKLEFRFMTNAEVSRRPVLRDGVVYATNANDTLVALDATTGKMRWYQHRTPAFGMEVAGYAGPALGEDKVFTAFSDGTVMAYDIKDGSEEWVAVDLAAEAEQATGETPKYLDVDTTPLVDKTANGEVVFVAGYAAGLFALDAEDGSRVWSNDKAVGVTEMILWRQPAHLPRDGKGPRVPEKKLIIAASGLSGLWAIDPADGRTVWRRNLPEGGMSAPVQVAGAIMVATSRYGLFLFSPEDGAVIDGIDMGGALSTTPAAYGRRAFLLTNGGSLLGLHITAPSSAVAKYQAPPP</sequence>
<dbReference type="InterPro" id="IPR018391">
    <property type="entry name" value="PQQ_b-propeller_rpt"/>
</dbReference>
<dbReference type="SUPFAM" id="SSF50998">
    <property type="entry name" value="Quinoprotein alcohol dehydrogenase-like"/>
    <property type="match status" value="1"/>
</dbReference>
<gene>
    <name evidence="2" type="ORF">CMC5_045920</name>
</gene>
<protein>
    <recommendedName>
        <fullName evidence="1">Pyrrolo-quinoline quinone repeat domain-containing protein</fullName>
    </recommendedName>
</protein>
<dbReference type="Pfam" id="PF13360">
    <property type="entry name" value="PQQ_2"/>
    <property type="match status" value="1"/>
</dbReference>
<dbReference type="RefSeq" id="WP_050432369.1">
    <property type="nucleotide sequence ID" value="NZ_CP012159.1"/>
</dbReference>
<dbReference type="EMBL" id="CP012159">
    <property type="protein sequence ID" value="AKT40439.1"/>
    <property type="molecule type" value="Genomic_DNA"/>
</dbReference>
<dbReference type="AlphaFoldDB" id="A0A0K1EHV5"/>
<keyword evidence="3" id="KW-1185">Reference proteome</keyword>
<reference evidence="2 3" key="1">
    <citation type="submission" date="2015-07" db="EMBL/GenBank/DDBJ databases">
        <title>Genome analysis of myxobacterium Chondromyces crocatus Cm c5 reveals a high potential for natural compound synthesis and the genetic basis for the loss of fruiting body formation.</title>
        <authorList>
            <person name="Zaburannyi N."/>
            <person name="Bunk B."/>
            <person name="Maier J."/>
            <person name="Overmann J."/>
            <person name="Mueller R."/>
        </authorList>
    </citation>
    <scope>NUCLEOTIDE SEQUENCE [LARGE SCALE GENOMIC DNA]</scope>
    <source>
        <strain evidence="2 3">Cm c5</strain>
    </source>
</reference>
<dbReference type="OrthoDB" id="5485895at2"/>
<dbReference type="Gene3D" id="2.130.10.10">
    <property type="entry name" value="YVTN repeat-like/Quinoprotein amine dehydrogenase"/>
    <property type="match status" value="1"/>
</dbReference>
<dbReference type="KEGG" id="ccro:CMC5_045920"/>